<feature type="domain" description="NADPH-dependent FMN reductase-like" evidence="1">
    <location>
        <begin position="7"/>
        <end position="149"/>
    </location>
</feature>
<dbReference type="PANTHER" id="PTHR30543">
    <property type="entry name" value="CHROMATE REDUCTASE"/>
    <property type="match status" value="1"/>
</dbReference>
<keyword evidence="3" id="KW-1185">Reference proteome</keyword>
<sequence>MVTRPLHVVGIGGTVRAGSSSEQALRIAVERAAAAGATTRVFAGAELARLPMYAPEAGDGGPVARELVEHLRRADGVLIASPGYHGSISGLVKNALDYTEDMRGDALPYLADRSVGLIVTAYGWQAAVTTLTALRAIVHALRGWATPYGAAVNSLQTGFRDGACAEPRVVEQLHTVADEVVRFADLVAASRHDVLSGPQPGEG</sequence>
<evidence type="ECO:0000259" key="1">
    <source>
        <dbReference type="Pfam" id="PF03358"/>
    </source>
</evidence>
<dbReference type="EMBL" id="JAGSOV010000023">
    <property type="protein sequence ID" value="MCO1655705.1"/>
    <property type="molecule type" value="Genomic_DNA"/>
</dbReference>
<dbReference type="InterPro" id="IPR050712">
    <property type="entry name" value="NAD(P)H-dep_reductase"/>
</dbReference>
<dbReference type="InterPro" id="IPR029039">
    <property type="entry name" value="Flavoprotein-like_sf"/>
</dbReference>
<protein>
    <submittedName>
        <fullName evidence="2">NAD(P)H-dependent oxidoreductase</fullName>
    </submittedName>
</protein>
<reference evidence="2" key="1">
    <citation type="submission" date="2021-04" db="EMBL/GenBank/DDBJ databases">
        <title>Pseudonocardia sp. nov., isolated from sandy soil of mangrove forest.</title>
        <authorList>
            <person name="Zan Z."/>
            <person name="Huang R."/>
            <person name="Liu W."/>
        </authorList>
    </citation>
    <scope>NUCLEOTIDE SEQUENCE</scope>
    <source>
        <strain evidence="2">S2-4</strain>
    </source>
</reference>
<gene>
    <name evidence="2" type="ORF">KDL28_11645</name>
</gene>
<comment type="caution">
    <text evidence="2">The sequence shown here is derived from an EMBL/GenBank/DDBJ whole genome shotgun (WGS) entry which is preliminary data.</text>
</comment>
<accession>A0ABT0ZY81</accession>
<dbReference type="SUPFAM" id="SSF52218">
    <property type="entry name" value="Flavoproteins"/>
    <property type="match status" value="1"/>
</dbReference>
<dbReference type="PANTHER" id="PTHR30543:SF21">
    <property type="entry name" value="NAD(P)H-DEPENDENT FMN REDUCTASE LOT6"/>
    <property type="match status" value="1"/>
</dbReference>
<dbReference type="InterPro" id="IPR005025">
    <property type="entry name" value="FMN_Rdtase-like_dom"/>
</dbReference>
<evidence type="ECO:0000313" key="3">
    <source>
        <dbReference type="Proteomes" id="UP001165283"/>
    </source>
</evidence>
<name>A0ABT0ZY81_9PSEU</name>
<proteinExistence type="predicted"/>
<evidence type="ECO:0000313" key="2">
    <source>
        <dbReference type="EMBL" id="MCO1655705.1"/>
    </source>
</evidence>
<dbReference type="Pfam" id="PF03358">
    <property type="entry name" value="FMN_red"/>
    <property type="match status" value="1"/>
</dbReference>
<organism evidence="2 3">
    <name type="scientific">Pseudonocardia humida</name>
    <dbReference type="NCBI Taxonomy" id="2800819"/>
    <lineage>
        <taxon>Bacteria</taxon>
        <taxon>Bacillati</taxon>
        <taxon>Actinomycetota</taxon>
        <taxon>Actinomycetes</taxon>
        <taxon>Pseudonocardiales</taxon>
        <taxon>Pseudonocardiaceae</taxon>
        <taxon>Pseudonocardia</taxon>
    </lineage>
</organism>
<dbReference type="Gene3D" id="3.40.50.360">
    <property type="match status" value="1"/>
</dbReference>
<dbReference type="Proteomes" id="UP001165283">
    <property type="component" value="Unassembled WGS sequence"/>
</dbReference>